<feature type="region of interest" description="Disordered" evidence="1">
    <location>
        <begin position="754"/>
        <end position="788"/>
    </location>
</feature>
<dbReference type="CDD" id="cd02183">
    <property type="entry name" value="GH16_fungal_CRH1_transglycosylase"/>
    <property type="match status" value="1"/>
</dbReference>
<dbReference type="GO" id="GO:0005675">
    <property type="term" value="C:transcription factor TFIIH holo complex"/>
    <property type="evidence" value="ECO:0007669"/>
    <property type="project" value="TreeGrafter"/>
</dbReference>
<feature type="domain" description="GH16" evidence="4">
    <location>
        <begin position="19"/>
        <end position="236"/>
    </location>
</feature>
<dbReference type="InterPro" id="IPR013320">
    <property type="entry name" value="ConA-like_dom_sf"/>
</dbReference>
<name>A0AAN6LQ14_9PLEO</name>
<gene>
    <name evidence="5" type="ORF">GRF29_164g1170204</name>
</gene>
<comment type="caution">
    <text evidence="5">The sequence shown here is derived from an EMBL/GenBank/DDBJ whole genome shotgun (WGS) entry which is preliminary data.</text>
</comment>
<dbReference type="PROSITE" id="PS51762">
    <property type="entry name" value="GH16_2"/>
    <property type="match status" value="1"/>
</dbReference>
<reference evidence="5 6" key="1">
    <citation type="submission" date="2021-02" db="EMBL/GenBank/DDBJ databases">
        <title>Genome assembly of Pseudopithomyces chartarum.</title>
        <authorList>
            <person name="Jauregui R."/>
            <person name="Singh J."/>
            <person name="Voisey C."/>
        </authorList>
    </citation>
    <scope>NUCLEOTIDE SEQUENCE [LARGE SCALE GENOMIC DNA]</scope>
    <source>
        <strain evidence="5 6">AGR01</strain>
    </source>
</reference>
<feature type="transmembrane region" description="Helical" evidence="2">
    <location>
        <begin position="307"/>
        <end position="329"/>
    </location>
</feature>
<evidence type="ECO:0000259" key="4">
    <source>
        <dbReference type="PROSITE" id="PS51762"/>
    </source>
</evidence>
<sequence length="788" mass="88310">MYSVALSAAALLASSLLPTAWAQTSTQCNPLSKKDCPDMQALGGNSTFDFTKNFNPDIWQQRNQGKVEHMGNYTTFTVQFQGDAPTLLSSFYIFFGRVEIVMKAASGQGIVSSAILQSECLDEIDWEFLGTNTTHALTNYFGKGNTTDYTRGKDYKMKSSPQDDWHNYTIDWTKERIQWFIDDEQVRELKYEEALGGKNYPQTPMNVRLGAWSGGDVDNNNKYTVDWAGGPTDFHKGPFSMAVQNVYVKDYTTAKEYSWDNMDSSGDWEKVKVIKLEDNEKSPTMQEIEQPHGVRNRWGALSQTAKIAIIASICGAVAIIAAIILFCCIKQRRAGRREYAAYQAGLDKEAADLVQDRQQWQTSHQQARMSKYARLYYDLQRAARISPFREQAMAAKAPAAANSGGIPDGDTRMIDSESDDEVFEDVLSEAPVANDDPLDVHDISVDVDMTGSEAENFRQIDIPPTPPESSFTPSVHYASTLPRPRKTPLPSGGQKETSLIFYLDRALDKVGRRATNKHVKELLPGELPGYKSFAEVVKDLDPLIDVVWISGTPTLQLPYLIGILVSAVNCLSMFPPLPRTTLSFLAKLDTAFASLLNGHDSETGEPLPGFSNNRGISTTDKVRVKGVVERARSSVTKHLVGEEDEDAPEIDRKADKVDKKDENFVKFEGFNNEDDEDSEDEQTARRQDEQGVSRVFEKTIVQLGELLGGDTIGIVTDEERDMRRQFEEEAAAMTERMELQNQLNMKRWNNEKEAMEDQKQYMEDGRKEFEDEAKRSGDDHGFEAHGAA</sequence>
<evidence type="ECO:0000256" key="2">
    <source>
        <dbReference type="SAM" id="Phobius"/>
    </source>
</evidence>
<keyword evidence="3" id="KW-0732">Signal</keyword>
<dbReference type="AlphaFoldDB" id="A0AAN6LQ14"/>
<feature type="region of interest" description="Disordered" evidence="1">
    <location>
        <begin position="664"/>
        <end position="691"/>
    </location>
</feature>
<dbReference type="PANTHER" id="PTHR37781">
    <property type="entry name" value="TFIIH COMPLEX SUBUNIT"/>
    <property type="match status" value="1"/>
</dbReference>
<feature type="chain" id="PRO_5042962291" description="GH16 domain-containing protein" evidence="3">
    <location>
        <begin position="23"/>
        <end position="788"/>
    </location>
</feature>
<evidence type="ECO:0000313" key="5">
    <source>
        <dbReference type="EMBL" id="KAK3201942.1"/>
    </source>
</evidence>
<dbReference type="InterPro" id="IPR000757">
    <property type="entry name" value="Beta-glucanase-like"/>
</dbReference>
<keyword evidence="6" id="KW-1185">Reference proteome</keyword>
<evidence type="ECO:0000256" key="3">
    <source>
        <dbReference type="SAM" id="SignalP"/>
    </source>
</evidence>
<accession>A0AAN6LQ14</accession>
<dbReference type="GO" id="GO:0004553">
    <property type="term" value="F:hydrolase activity, hydrolyzing O-glycosyl compounds"/>
    <property type="evidence" value="ECO:0007669"/>
    <property type="project" value="InterPro"/>
</dbReference>
<evidence type="ECO:0000256" key="1">
    <source>
        <dbReference type="SAM" id="MobiDB-lite"/>
    </source>
</evidence>
<protein>
    <recommendedName>
        <fullName evidence="4">GH16 domain-containing protein</fullName>
    </recommendedName>
</protein>
<dbReference type="PANTHER" id="PTHR37781:SF1">
    <property type="entry name" value="ADR380WP"/>
    <property type="match status" value="1"/>
</dbReference>
<dbReference type="GO" id="GO:0005975">
    <property type="term" value="P:carbohydrate metabolic process"/>
    <property type="evidence" value="ECO:0007669"/>
    <property type="project" value="InterPro"/>
</dbReference>
<feature type="compositionally biased region" description="Acidic residues" evidence="1">
    <location>
        <begin position="671"/>
        <end position="681"/>
    </location>
</feature>
<organism evidence="5 6">
    <name type="scientific">Pseudopithomyces chartarum</name>
    <dbReference type="NCBI Taxonomy" id="1892770"/>
    <lineage>
        <taxon>Eukaryota</taxon>
        <taxon>Fungi</taxon>
        <taxon>Dikarya</taxon>
        <taxon>Ascomycota</taxon>
        <taxon>Pezizomycotina</taxon>
        <taxon>Dothideomycetes</taxon>
        <taxon>Pleosporomycetidae</taxon>
        <taxon>Pleosporales</taxon>
        <taxon>Massarineae</taxon>
        <taxon>Didymosphaeriaceae</taxon>
        <taxon>Pseudopithomyces</taxon>
    </lineage>
</organism>
<feature type="compositionally biased region" description="Basic and acidic residues" evidence="1">
    <location>
        <begin position="682"/>
        <end position="691"/>
    </location>
</feature>
<dbReference type="Pfam" id="PF00722">
    <property type="entry name" value="Glyco_hydro_16"/>
    <property type="match status" value="1"/>
</dbReference>
<dbReference type="EMBL" id="WVTA01000015">
    <property type="protein sequence ID" value="KAK3201942.1"/>
    <property type="molecule type" value="Genomic_DNA"/>
</dbReference>
<keyword evidence="2" id="KW-0472">Membrane</keyword>
<keyword evidence="2" id="KW-1133">Transmembrane helix</keyword>
<dbReference type="Pfam" id="PF17110">
    <property type="entry name" value="TFB6"/>
    <property type="match status" value="1"/>
</dbReference>
<evidence type="ECO:0000313" key="6">
    <source>
        <dbReference type="Proteomes" id="UP001280581"/>
    </source>
</evidence>
<dbReference type="Gene3D" id="2.60.120.200">
    <property type="match status" value="1"/>
</dbReference>
<keyword evidence="2" id="KW-0812">Transmembrane</keyword>
<dbReference type="SUPFAM" id="SSF49899">
    <property type="entry name" value="Concanavalin A-like lectins/glucanases"/>
    <property type="match status" value="1"/>
</dbReference>
<dbReference type="Proteomes" id="UP001280581">
    <property type="component" value="Unassembled WGS sequence"/>
</dbReference>
<feature type="region of interest" description="Disordered" evidence="1">
    <location>
        <begin position="459"/>
        <end position="494"/>
    </location>
</feature>
<dbReference type="InterPro" id="IPR031349">
    <property type="entry name" value="Tfb6"/>
</dbReference>
<proteinExistence type="predicted"/>
<feature type="signal peptide" evidence="3">
    <location>
        <begin position="1"/>
        <end position="22"/>
    </location>
</feature>